<dbReference type="Ensembl" id="ENSSANT00000023496.1">
    <property type="protein sequence ID" value="ENSSANP00000022040.1"/>
    <property type="gene ID" value="ENSSANG00000011439.1"/>
</dbReference>
<feature type="compositionally biased region" description="Acidic residues" evidence="2">
    <location>
        <begin position="77"/>
        <end position="91"/>
    </location>
</feature>
<feature type="region of interest" description="Disordered" evidence="2">
    <location>
        <begin position="73"/>
        <end position="125"/>
    </location>
</feature>
<protein>
    <submittedName>
        <fullName evidence="3">Uncharacterized protein</fullName>
    </submittedName>
</protein>
<accession>A0A671LNG0</accession>
<dbReference type="PANTHER" id="PTHR22745:SF7">
    <property type="entry name" value="PROTHYMOSIN ALPHA"/>
    <property type="match status" value="1"/>
</dbReference>
<dbReference type="GO" id="GO:0045944">
    <property type="term" value="P:positive regulation of transcription by RNA polymerase II"/>
    <property type="evidence" value="ECO:0007669"/>
    <property type="project" value="TreeGrafter"/>
</dbReference>
<reference evidence="3" key="1">
    <citation type="submission" date="2025-08" db="UniProtKB">
        <authorList>
            <consortium name="Ensembl"/>
        </authorList>
    </citation>
    <scope>IDENTIFICATION</scope>
</reference>
<dbReference type="AlphaFoldDB" id="A0A671LNG0"/>
<comment type="similarity">
    <text evidence="1">Belongs to the pro/parathymosin family.</text>
</comment>
<evidence type="ECO:0000313" key="3">
    <source>
        <dbReference type="Ensembl" id="ENSSANP00000022040.1"/>
    </source>
</evidence>
<dbReference type="GO" id="GO:0042393">
    <property type="term" value="F:histone binding"/>
    <property type="evidence" value="ECO:0007669"/>
    <property type="project" value="TreeGrafter"/>
</dbReference>
<dbReference type="Proteomes" id="UP000472260">
    <property type="component" value="Unassembled WGS sequence"/>
</dbReference>
<dbReference type="InterPro" id="IPR004931">
    <property type="entry name" value="Pro/parathymosin"/>
</dbReference>
<organism evidence="3 4">
    <name type="scientific">Sinocyclocheilus anshuiensis</name>
    <dbReference type="NCBI Taxonomy" id="1608454"/>
    <lineage>
        <taxon>Eukaryota</taxon>
        <taxon>Metazoa</taxon>
        <taxon>Chordata</taxon>
        <taxon>Craniata</taxon>
        <taxon>Vertebrata</taxon>
        <taxon>Euteleostomi</taxon>
        <taxon>Actinopterygii</taxon>
        <taxon>Neopterygii</taxon>
        <taxon>Teleostei</taxon>
        <taxon>Ostariophysi</taxon>
        <taxon>Cypriniformes</taxon>
        <taxon>Cyprinidae</taxon>
        <taxon>Cyprininae</taxon>
        <taxon>Sinocyclocheilus</taxon>
    </lineage>
</organism>
<feature type="compositionally biased region" description="Basic and acidic residues" evidence="2">
    <location>
        <begin position="104"/>
        <end position="114"/>
    </location>
</feature>
<sequence length="125" mass="13649">NSRKQTFPFTTYEILTHCIDLKEKKEVVEEAAEAVKENGSEDAPANGNGTVSVEYYPSGLVAFFPDEPLATQVLEAGEAEEEENGAEEEADGQPVKRPAEEEEAVKTKKQKTEENGDSTEAEVQA</sequence>
<proteinExistence type="inferred from homology"/>
<evidence type="ECO:0000313" key="4">
    <source>
        <dbReference type="Proteomes" id="UP000472260"/>
    </source>
</evidence>
<reference evidence="3" key="2">
    <citation type="submission" date="2025-09" db="UniProtKB">
        <authorList>
            <consortium name="Ensembl"/>
        </authorList>
    </citation>
    <scope>IDENTIFICATION</scope>
</reference>
<keyword evidence="4" id="KW-1185">Reference proteome</keyword>
<dbReference type="PANTHER" id="PTHR22745">
    <property type="entry name" value="PROTHYMOSIN ALPHA"/>
    <property type="match status" value="1"/>
</dbReference>
<feature type="compositionally biased region" description="Acidic residues" evidence="2">
    <location>
        <begin position="115"/>
        <end position="125"/>
    </location>
</feature>
<evidence type="ECO:0000256" key="2">
    <source>
        <dbReference type="SAM" id="MobiDB-lite"/>
    </source>
</evidence>
<dbReference type="Pfam" id="PF03247">
    <property type="entry name" value="Prothymosin"/>
    <property type="match status" value="1"/>
</dbReference>
<dbReference type="GO" id="GO:0005634">
    <property type="term" value="C:nucleus"/>
    <property type="evidence" value="ECO:0007669"/>
    <property type="project" value="TreeGrafter"/>
</dbReference>
<name>A0A671LNG0_9TELE</name>
<evidence type="ECO:0000256" key="1">
    <source>
        <dbReference type="ARBA" id="ARBA00008032"/>
    </source>
</evidence>
<dbReference type="GO" id="GO:0043066">
    <property type="term" value="P:negative regulation of apoptotic process"/>
    <property type="evidence" value="ECO:0007669"/>
    <property type="project" value="TreeGrafter"/>
</dbReference>